<dbReference type="Proteomes" id="UP000194565">
    <property type="component" value="Unassembled WGS sequence"/>
</dbReference>
<sequence>MKLLENKRKGVADDSISRLLDNSEKRLFQKFFCLVAKTDQKTRERKSMVVISNLLPAGP</sequence>
<dbReference type="EMBL" id="JOMM01000053">
    <property type="protein sequence ID" value="OUI83127.1"/>
    <property type="molecule type" value="Genomic_DNA"/>
</dbReference>
<comment type="caution">
    <text evidence="1">The sequence shown here is derived from an EMBL/GenBank/DDBJ whole genome shotgun (WGS) entry which is preliminary data.</text>
</comment>
<gene>
    <name evidence="1" type="ORF">HC62_14980</name>
</gene>
<reference evidence="1 2" key="1">
    <citation type="submission" date="2014-06" db="EMBL/GenBank/DDBJ databases">
        <authorList>
            <person name="Ju J."/>
            <person name="Zhang J."/>
        </authorList>
    </citation>
    <scope>NUCLEOTIDE SEQUENCE [LARGE SCALE GENOMIC DNA]</scope>
    <source>
        <strain evidence="1">DmW_042</strain>
    </source>
</reference>
<accession>A0A252A3B1</accession>
<organism evidence="1 2">
    <name type="scientific">Acetobacter tropicalis</name>
    <dbReference type="NCBI Taxonomy" id="104102"/>
    <lineage>
        <taxon>Bacteria</taxon>
        <taxon>Pseudomonadati</taxon>
        <taxon>Pseudomonadota</taxon>
        <taxon>Alphaproteobacteria</taxon>
        <taxon>Acetobacterales</taxon>
        <taxon>Acetobacteraceae</taxon>
        <taxon>Acetobacter</taxon>
    </lineage>
</organism>
<name>A0A252A3B1_9PROT</name>
<proteinExistence type="predicted"/>
<evidence type="ECO:0000313" key="1">
    <source>
        <dbReference type="EMBL" id="OUI83127.1"/>
    </source>
</evidence>
<dbReference type="AlphaFoldDB" id="A0A252A3B1"/>
<protein>
    <submittedName>
        <fullName evidence="1">Uncharacterized protein</fullName>
    </submittedName>
</protein>
<evidence type="ECO:0000313" key="2">
    <source>
        <dbReference type="Proteomes" id="UP000194565"/>
    </source>
</evidence>